<accession>A0A8H9LUS1</accession>
<dbReference type="CDD" id="cd03784">
    <property type="entry name" value="GT1_Gtf-like"/>
    <property type="match status" value="1"/>
</dbReference>
<dbReference type="AlphaFoldDB" id="A0A1E7NFM9"/>
<reference evidence="5" key="4">
    <citation type="submission" date="2016-08" db="EMBL/GenBank/DDBJ databases">
        <title>Sequencing, Assembly and Comparative Genomics of S. aureofaciens ATCC 10762.</title>
        <authorList>
            <person name="Gradnigo J.S."/>
            <person name="Johnson N."/>
            <person name="Somerville G.A."/>
        </authorList>
    </citation>
    <scope>NUCLEOTIDE SEQUENCE [LARGE SCALE GENOMIC DNA]</scope>
    <source>
        <strain evidence="5">ATCC 10762</strain>
    </source>
</reference>
<dbReference type="PANTHER" id="PTHR48050:SF13">
    <property type="entry name" value="STEROL 3-BETA-GLUCOSYLTRANSFERASE UGT80A2"/>
    <property type="match status" value="1"/>
</dbReference>
<dbReference type="PROSITE" id="PS00375">
    <property type="entry name" value="UDPGT"/>
    <property type="match status" value="1"/>
</dbReference>
<dbReference type="Proteomes" id="UP000037395">
    <property type="component" value="Unassembled WGS sequence"/>
</dbReference>
<gene>
    <name evidence="4" type="ORF">GCM10010502_45960</name>
    <name evidence="5" type="ORF">HS99_0000830</name>
</gene>
<reference evidence="5 6" key="2">
    <citation type="submission" date="2014-07" db="EMBL/GenBank/DDBJ databases">
        <authorList>
            <person name="Zhang J.E."/>
            <person name="Yang H."/>
            <person name="Guo J."/>
            <person name="Deng Z."/>
            <person name="Luo H."/>
            <person name="Luo M."/>
            <person name="Zhao B."/>
        </authorList>
    </citation>
    <scope>NUCLEOTIDE SEQUENCE [LARGE SCALE GENOMIC DNA]</scope>
    <source>
        <strain evidence="5">ATCC 10762</strain>
        <strain evidence="6">ATCC 10762 / DSM 40127 / CCM 3239 / JCM 4008 / LMG 5968 / NBRC 12843 / NCIMB 8234 / A-377</strain>
    </source>
</reference>
<dbReference type="Pfam" id="PF00201">
    <property type="entry name" value="UDPGT"/>
    <property type="match status" value="1"/>
</dbReference>
<evidence type="ECO:0000313" key="6">
    <source>
        <dbReference type="Proteomes" id="UP000037395"/>
    </source>
</evidence>
<dbReference type="OrthoDB" id="6620093at2"/>
<reference evidence="4" key="1">
    <citation type="journal article" date="2014" name="Int. J. Syst. Evol. Microbiol.">
        <title>Complete genome sequence of Corynebacterium casei LMG S-19264T (=DSM 44701T), isolated from a smear-ripened cheese.</title>
        <authorList>
            <consortium name="US DOE Joint Genome Institute (JGI-PGF)"/>
            <person name="Walter F."/>
            <person name="Albersmeier A."/>
            <person name="Kalinowski J."/>
            <person name="Ruckert C."/>
        </authorList>
    </citation>
    <scope>NUCLEOTIDE SEQUENCE</scope>
    <source>
        <strain evidence="4">JCM 4434</strain>
    </source>
</reference>
<organism evidence="5 6">
    <name type="scientific">Kitasatospora aureofaciens</name>
    <name type="common">Streptomyces aureofaciens</name>
    <dbReference type="NCBI Taxonomy" id="1894"/>
    <lineage>
        <taxon>Bacteria</taxon>
        <taxon>Bacillati</taxon>
        <taxon>Actinomycetota</taxon>
        <taxon>Actinomycetes</taxon>
        <taxon>Kitasatosporales</taxon>
        <taxon>Streptomycetaceae</taxon>
        <taxon>Kitasatospora</taxon>
    </lineage>
</organism>
<dbReference type="Proteomes" id="UP000610124">
    <property type="component" value="Unassembled WGS sequence"/>
</dbReference>
<dbReference type="PANTHER" id="PTHR48050">
    <property type="entry name" value="STEROL 3-BETA-GLUCOSYLTRANSFERASE"/>
    <property type="match status" value="1"/>
</dbReference>
<dbReference type="GO" id="GO:0016758">
    <property type="term" value="F:hexosyltransferase activity"/>
    <property type="evidence" value="ECO:0007669"/>
    <property type="project" value="InterPro"/>
</dbReference>
<name>A0A1E7NFM9_KITAU</name>
<dbReference type="InterPro" id="IPR050426">
    <property type="entry name" value="Glycosyltransferase_28"/>
</dbReference>
<sequence>MPGPAHIAMVNIPAHGHVNPSLEVIRELVSRGHRVSYVNDPSFAEQIEATGARFVPHETGLSVLKGAVEPGTNVHSMIFDEAQAMLPLMREVFEDDRPDLVLYDFMAYAGRVLADSWGVPSMLISPSRVATADPEVEPFRTVMKALEAENVPERFTQWLADNGVPPRDIFTYMLRPDRGIALIPQALQTGLAEIDPEVFSFAGPCLDNRGRDGSWTRPQDAQKVLLVSLGSTFTHQPAFYRACLEAFGDLPGWHVVLQIGRSTDPAELGPIPANVEVHPWVPQFAVLQQADAFITHAGMGGCSEGLYCGLPMVAVPQAADQFENADRLVELGVARRLDTDLATADALRSAVLELTEDPKVADRLAELSAEVRAGASVARAADLVEAALA</sequence>
<accession>A0A1E7NFM9</accession>
<dbReference type="EMBL" id="JPRF03000001">
    <property type="protein sequence ID" value="OEV39293.1"/>
    <property type="molecule type" value="Genomic_DNA"/>
</dbReference>
<comment type="similarity">
    <text evidence="1 3">Belongs to the UDP-glycosyltransferase family.</text>
</comment>
<evidence type="ECO:0000256" key="3">
    <source>
        <dbReference type="RuleBase" id="RU003718"/>
    </source>
</evidence>
<dbReference type="InterPro" id="IPR006326">
    <property type="entry name" value="UDPGT_MGT-like"/>
</dbReference>
<reference evidence="6" key="3">
    <citation type="submission" date="2016-08" db="EMBL/GenBank/DDBJ databases">
        <title>Sequencing, assembly and comparative genomics of S. aureofaciens ATCC 10762.</title>
        <authorList>
            <person name="Gradnigo J.S."/>
            <person name="Johnson N."/>
            <person name="Somerville G.A."/>
        </authorList>
    </citation>
    <scope>NUCLEOTIDE SEQUENCE [LARGE SCALE GENOMIC DNA]</scope>
    <source>
        <strain evidence="6">ATCC 10762 / DSM 40127 / CCM 3239 / JCM 4008 / LMG 5968 / NBRC 12843 / NCIMB 8234 / A-377</strain>
    </source>
</reference>
<keyword evidence="3" id="KW-0328">Glycosyltransferase</keyword>
<dbReference type="GO" id="GO:0017000">
    <property type="term" value="P:antibiotic biosynthetic process"/>
    <property type="evidence" value="ECO:0007669"/>
    <property type="project" value="UniProtKB-ARBA"/>
</dbReference>
<dbReference type="SUPFAM" id="SSF53756">
    <property type="entry name" value="UDP-Glycosyltransferase/glycogen phosphorylase"/>
    <property type="match status" value="1"/>
</dbReference>
<proteinExistence type="inferred from homology"/>
<dbReference type="EMBL" id="BMUB01000011">
    <property type="protein sequence ID" value="GGU88135.1"/>
    <property type="molecule type" value="Genomic_DNA"/>
</dbReference>
<evidence type="ECO:0000313" key="5">
    <source>
        <dbReference type="EMBL" id="OEV39293.1"/>
    </source>
</evidence>
<dbReference type="GO" id="GO:0008194">
    <property type="term" value="F:UDP-glycosyltransferase activity"/>
    <property type="evidence" value="ECO:0007669"/>
    <property type="project" value="InterPro"/>
</dbReference>
<evidence type="ECO:0000256" key="2">
    <source>
        <dbReference type="ARBA" id="ARBA00022679"/>
    </source>
</evidence>
<reference evidence="4" key="5">
    <citation type="submission" date="2020-09" db="EMBL/GenBank/DDBJ databases">
        <authorList>
            <person name="Sun Q."/>
            <person name="Ohkuma M."/>
        </authorList>
    </citation>
    <scope>NUCLEOTIDE SEQUENCE</scope>
    <source>
        <strain evidence="4">JCM 4434</strain>
    </source>
</reference>
<protein>
    <submittedName>
        <fullName evidence="5">Glycosyl transferase</fullName>
    </submittedName>
    <submittedName>
        <fullName evidence="4">Macrolide-inactivating glycosyltransferase</fullName>
    </submittedName>
</protein>
<keyword evidence="6" id="KW-1185">Reference proteome</keyword>
<dbReference type="Gene3D" id="3.40.50.2000">
    <property type="entry name" value="Glycogen Phosphorylase B"/>
    <property type="match status" value="2"/>
</dbReference>
<dbReference type="RefSeq" id="WP_030550244.1">
    <property type="nucleotide sequence ID" value="NZ_BMUB01000011.1"/>
</dbReference>
<dbReference type="NCBIfam" id="TIGR01426">
    <property type="entry name" value="MGT"/>
    <property type="match status" value="1"/>
</dbReference>
<evidence type="ECO:0000313" key="4">
    <source>
        <dbReference type="EMBL" id="GGU88135.1"/>
    </source>
</evidence>
<dbReference type="InterPro" id="IPR002213">
    <property type="entry name" value="UDP_glucos_trans"/>
</dbReference>
<dbReference type="FunFam" id="3.40.50.2000:FF:000072">
    <property type="entry name" value="Glycosyl transferase"/>
    <property type="match status" value="1"/>
</dbReference>
<comment type="caution">
    <text evidence="5">The sequence shown here is derived from an EMBL/GenBank/DDBJ whole genome shotgun (WGS) entry which is preliminary data.</text>
</comment>
<dbReference type="InterPro" id="IPR035595">
    <property type="entry name" value="UDP_glycos_trans_CS"/>
</dbReference>
<dbReference type="GeneID" id="97487614"/>
<evidence type="ECO:0000256" key="1">
    <source>
        <dbReference type="ARBA" id="ARBA00009995"/>
    </source>
</evidence>
<keyword evidence="2 3" id="KW-0808">Transferase</keyword>